<reference evidence="3" key="1">
    <citation type="submission" date="2016-01" db="EMBL/GenBank/DDBJ databases">
        <authorList>
            <person name="Mitreva M."/>
            <person name="Pepin K.H."/>
            <person name="Mihindukulasuriya K.A."/>
            <person name="Fulton R."/>
            <person name="Fronick C."/>
            <person name="O'Laughlin M."/>
            <person name="Miner T."/>
            <person name="Herter B."/>
            <person name="Rosa B.A."/>
            <person name="Cordes M."/>
            <person name="Tomlinson C."/>
            <person name="Wollam A."/>
            <person name="Palsikar V.B."/>
            <person name="Mardis E.R."/>
            <person name="Wilson R.K."/>
        </authorList>
    </citation>
    <scope>NUCLEOTIDE SEQUENCE [LARGE SCALE GENOMIC DNA]</scope>
    <source>
        <strain evidence="3">KA00185</strain>
    </source>
</reference>
<comment type="caution">
    <text evidence="2">The sequence shown here is derived from an EMBL/GenBank/DDBJ whole genome shotgun (WGS) entry which is preliminary data.</text>
</comment>
<sequence length="143" mass="16958">MTRKMKEKSELRKQKDEKIKILMTTIIAYFVFFILTEIGIITEYLGIILLILLYMYANYNLINMFFTSKRTTFKVYAFLLLEVIYLFTGNISLLGAIVYIVLFSLLIFSIRKDEGREEIPKIMKFVNIFLIFKVVFVLSMLIF</sequence>
<keyword evidence="1" id="KW-0812">Transmembrane</keyword>
<feature type="transmembrane region" description="Helical" evidence="1">
    <location>
        <begin position="47"/>
        <end position="66"/>
    </location>
</feature>
<gene>
    <name evidence="2" type="ORF">HMPREF3180_01694</name>
</gene>
<dbReference type="Proteomes" id="UP000070483">
    <property type="component" value="Unassembled WGS sequence"/>
</dbReference>
<feature type="transmembrane region" description="Helical" evidence="1">
    <location>
        <begin position="21"/>
        <end position="41"/>
    </location>
</feature>
<accession>A0A134A3G0</accession>
<keyword evidence="3" id="KW-1185">Reference proteome</keyword>
<keyword evidence="1" id="KW-0472">Membrane</keyword>
<evidence type="ECO:0000256" key="1">
    <source>
        <dbReference type="SAM" id="Phobius"/>
    </source>
</evidence>
<evidence type="ECO:0000313" key="3">
    <source>
        <dbReference type="Proteomes" id="UP000070483"/>
    </source>
</evidence>
<name>A0A134A3G0_9FUSO</name>
<feature type="transmembrane region" description="Helical" evidence="1">
    <location>
        <begin position="122"/>
        <end position="142"/>
    </location>
</feature>
<dbReference type="STRING" id="157687.HMPREF3180_01694"/>
<dbReference type="AlphaFoldDB" id="A0A134A3G0"/>
<evidence type="ECO:0000313" key="2">
    <source>
        <dbReference type="EMBL" id="KXB62189.1"/>
    </source>
</evidence>
<dbReference type="EMBL" id="LSDD01000124">
    <property type="protein sequence ID" value="KXB62189.1"/>
    <property type="molecule type" value="Genomic_DNA"/>
</dbReference>
<keyword evidence="1" id="KW-1133">Transmembrane helix</keyword>
<proteinExistence type="predicted"/>
<protein>
    <submittedName>
        <fullName evidence="2">Uncharacterized protein</fullName>
    </submittedName>
</protein>
<organism evidence="2 3">
    <name type="scientific">Leptotrichia wadei</name>
    <dbReference type="NCBI Taxonomy" id="157687"/>
    <lineage>
        <taxon>Bacteria</taxon>
        <taxon>Fusobacteriati</taxon>
        <taxon>Fusobacteriota</taxon>
        <taxon>Fusobacteriia</taxon>
        <taxon>Fusobacteriales</taxon>
        <taxon>Leptotrichiaceae</taxon>
        <taxon>Leptotrichia</taxon>
    </lineage>
</organism>
<feature type="transmembrane region" description="Helical" evidence="1">
    <location>
        <begin position="78"/>
        <end position="110"/>
    </location>
</feature>
<dbReference type="PATRIC" id="fig|157687.3.peg.1688"/>